<dbReference type="GO" id="GO:0015074">
    <property type="term" value="P:DNA integration"/>
    <property type="evidence" value="ECO:0007669"/>
    <property type="project" value="InterPro"/>
</dbReference>
<keyword evidence="5" id="KW-1185">Reference proteome</keyword>
<feature type="compositionally biased region" description="Gly residues" evidence="2">
    <location>
        <begin position="29"/>
        <end position="38"/>
    </location>
</feature>
<dbReference type="OrthoDB" id="7465727at2"/>
<evidence type="ECO:0000256" key="2">
    <source>
        <dbReference type="SAM" id="MobiDB-lite"/>
    </source>
</evidence>
<feature type="region of interest" description="Disordered" evidence="2">
    <location>
        <begin position="1"/>
        <end position="49"/>
    </location>
</feature>
<feature type="domain" description="Tyr recombinase" evidence="3">
    <location>
        <begin position="195"/>
        <end position="395"/>
    </location>
</feature>
<feature type="region of interest" description="Disordered" evidence="2">
    <location>
        <begin position="305"/>
        <end position="325"/>
    </location>
</feature>
<name>A0A4Q9VH36_9HYPH</name>
<organism evidence="4 5">
    <name type="scientific">Siculibacillus lacustris</name>
    <dbReference type="NCBI Taxonomy" id="1549641"/>
    <lineage>
        <taxon>Bacteria</taxon>
        <taxon>Pseudomonadati</taxon>
        <taxon>Pseudomonadota</taxon>
        <taxon>Alphaproteobacteria</taxon>
        <taxon>Hyphomicrobiales</taxon>
        <taxon>Ancalomicrobiaceae</taxon>
        <taxon>Siculibacillus</taxon>
    </lineage>
</organism>
<dbReference type="CDD" id="cd00397">
    <property type="entry name" value="DNA_BRE_C"/>
    <property type="match status" value="1"/>
</dbReference>
<reference evidence="4 5" key="1">
    <citation type="submission" date="2019-02" db="EMBL/GenBank/DDBJ databases">
        <title>Siculibacillus lacustris gen. nov., sp. nov., a new rosette-forming bacterium isolated from a freshwater crater lake (Lake St. Ana, Romania).</title>
        <authorList>
            <person name="Felfoldi T."/>
            <person name="Marton Z."/>
            <person name="Szabo A."/>
            <person name="Mentes A."/>
            <person name="Boka K."/>
            <person name="Marialigeti K."/>
            <person name="Mathe I."/>
            <person name="Koncz M."/>
            <person name="Schumann P."/>
            <person name="Toth E."/>
        </authorList>
    </citation>
    <scope>NUCLEOTIDE SEQUENCE [LARGE SCALE GENOMIC DNA]</scope>
    <source>
        <strain evidence="4 5">SA-279</strain>
    </source>
</reference>
<gene>
    <name evidence="4" type="ORF">EYW49_20350</name>
</gene>
<dbReference type="GO" id="GO:0003677">
    <property type="term" value="F:DNA binding"/>
    <property type="evidence" value="ECO:0007669"/>
    <property type="project" value="InterPro"/>
</dbReference>
<dbReference type="PROSITE" id="PS51898">
    <property type="entry name" value="TYR_RECOMBINASE"/>
    <property type="match status" value="1"/>
</dbReference>
<sequence>MSRTPSTTIDTPAKRAGLEPNRNPCRGAGIAGSRGGVTLGDRRRAEGPGAWVAKTALNGTRLEERLGTADDEGSGPDAFSDSQGVTRALARARERPSAIEAQQAESRPGDPTVATAILNRRKGLGIRAPAADTEDPTERRGRPPTVSPAPSTIDRLLNDLRAALDAAVEVHRRQLPGHIPIEIEIGTRAIPDATDARRQIPADADVRSIVEAAFGADRHGDFGRLVLLPAATGARFSQIAKATVADVQVQAGRIMVPPAQKGRTTRAKPKVAVPMGDEVLERPRPALVGRKGHEPLLERWRHEQVGPADRRPVSRGARTAAAEMTRPWKTAVATAGVPEDTGPYALRHSSIAWALRANVPVRIVAARHDTSTAMIERPHSAYVLDATEDLARRALVPLAPSAPAKLRSVSCS</sequence>
<accession>A0A4Q9VH36</accession>
<protein>
    <submittedName>
        <fullName evidence="4">Integrase</fullName>
    </submittedName>
</protein>
<feature type="compositionally biased region" description="Polar residues" evidence="2">
    <location>
        <begin position="1"/>
        <end position="10"/>
    </location>
</feature>
<dbReference type="Gene3D" id="1.10.443.10">
    <property type="entry name" value="Intergrase catalytic core"/>
    <property type="match status" value="1"/>
</dbReference>
<dbReference type="Proteomes" id="UP000292781">
    <property type="component" value="Unassembled WGS sequence"/>
</dbReference>
<proteinExistence type="predicted"/>
<comment type="caution">
    <text evidence="4">The sequence shown here is derived from an EMBL/GenBank/DDBJ whole genome shotgun (WGS) entry which is preliminary data.</text>
</comment>
<evidence type="ECO:0000256" key="1">
    <source>
        <dbReference type="ARBA" id="ARBA00023172"/>
    </source>
</evidence>
<dbReference type="InterPro" id="IPR011010">
    <property type="entry name" value="DNA_brk_join_enz"/>
</dbReference>
<evidence type="ECO:0000313" key="5">
    <source>
        <dbReference type="Proteomes" id="UP000292781"/>
    </source>
</evidence>
<evidence type="ECO:0000313" key="4">
    <source>
        <dbReference type="EMBL" id="TBW33441.1"/>
    </source>
</evidence>
<feature type="region of interest" description="Disordered" evidence="2">
    <location>
        <begin position="62"/>
        <end position="110"/>
    </location>
</feature>
<feature type="region of interest" description="Disordered" evidence="2">
    <location>
        <begin position="125"/>
        <end position="151"/>
    </location>
</feature>
<dbReference type="GO" id="GO:0006310">
    <property type="term" value="P:DNA recombination"/>
    <property type="evidence" value="ECO:0007669"/>
    <property type="project" value="UniProtKB-KW"/>
</dbReference>
<dbReference type="EMBL" id="SJFN01000044">
    <property type="protein sequence ID" value="TBW33441.1"/>
    <property type="molecule type" value="Genomic_DNA"/>
</dbReference>
<evidence type="ECO:0000259" key="3">
    <source>
        <dbReference type="PROSITE" id="PS51898"/>
    </source>
</evidence>
<keyword evidence="1" id="KW-0233">DNA recombination</keyword>
<dbReference type="InterPro" id="IPR013762">
    <property type="entry name" value="Integrase-like_cat_sf"/>
</dbReference>
<dbReference type="SUPFAM" id="SSF56349">
    <property type="entry name" value="DNA breaking-rejoining enzymes"/>
    <property type="match status" value="1"/>
</dbReference>
<dbReference type="AlphaFoldDB" id="A0A4Q9VH36"/>
<dbReference type="Pfam" id="PF00589">
    <property type="entry name" value="Phage_integrase"/>
    <property type="match status" value="1"/>
</dbReference>
<dbReference type="InterPro" id="IPR002104">
    <property type="entry name" value="Integrase_catalytic"/>
</dbReference>